<dbReference type="RefSeq" id="WP_197443723.1">
    <property type="nucleotide sequence ID" value="NZ_CP036275.1"/>
</dbReference>
<gene>
    <name evidence="2" type="ORF">Mal4_46930</name>
</gene>
<dbReference type="Gene3D" id="1.10.238.10">
    <property type="entry name" value="EF-hand"/>
    <property type="match status" value="1"/>
</dbReference>
<sequence length="829" mass="90805" precursor="true">MRACLRKLTLPSIMWMMGLLLLPADRAVADLDRPAVEGQPLAANVRRLLQALEFLGTPLPDETSTQLQSAIEQRDAARLQELLDEHVLLAVDINPELRVKVTRGPARATIQQHGFTPVLVKVINGGTVTERLRIGSPQAGAAFGGASQFSLKRQQQTELGKDQRDGETGERFLDVQMFASPPMASRLSGLEVEYAIALVSSAEAGRREATIAFDIGQGTQDLGFRGEVPVLFDVAPAIPVRLQICDFDGKSTVARLTFRDRTGRIYPLQAKRVAPDFFFQPQIYRRDGDVVLLPPGPFDVTYSRGPEYHVRSTRFEVPSGGEPVLDVQLERWVNPMEYGFYCGDHHIHGAGCAHYQVPTEGVTPRDMFLQVKGEGLNVGCVLTWGPCFDHQRHFFSPLADAVSEPLTVLKYDLEISGFGSAAMGHVCLLNLENQTYPGSEGTSNRGWPSWTVPVMRWAKQQGGVTGYPHSDMRVDPPSAAARLLKRFDEGDDGFLDANEAATALLPGSLEAMDADEDGRLSRQELAVGCDRAANDLPNVVLPGMTGAGAMEIFVSTPEGVCDFISAMDTGRVGEWNTWYHLMNCGFPLKLSGETDFPCMSSRRVGQGRVYVQLGDVKSINFADWCKGLGSGRSYVSDGYAHALDFRVNDMAPGSEDLALKGPETVTVTAKVAFAPETPEAVAHGTLDAPVARREVGDTRVLHAPRSEGTVAGGQREVELVMNGRVVAQRSVPADGHVHDLSFEVPVERSSWIALRQFPQLHTNPVRVMVGGEPIRASRRSAEWCAESVELLWDNRSHLIREEERPEADAAYRRAVNRYRQIADAAPEGT</sequence>
<dbReference type="NCBIfam" id="NF038032">
    <property type="entry name" value="CehA_McbA_metalo"/>
    <property type="match status" value="1"/>
</dbReference>
<evidence type="ECO:0008006" key="4">
    <source>
        <dbReference type="Google" id="ProtNLM"/>
    </source>
</evidence>
<accession>A0A517ZCZ8</accession>
<dbReference type="PROSITE" id="PS00018">
    <property type="entry name" value="EF_HAND_1"/>
    <property type="match status" value="1"/>
</dbReference>
<keyword evidence="1" id="KW-0732">Signal</keyword>
<evidence type="ECO:0000256" key="1">
    <source>
        <dbReference type="SAM" id="SignalP"/>
    </source>
</evidence>
<keyword evidence="3" id="KW-1185">Reference proteome</keyword>
<proteinExistence type="predicted"/>
<feature type="signal peptide" evidence="1">
    <location>
        <begin position="1"/>
        <end position="29"/>
    </location>
</feature>
<dbReference type="AlphaFoldDB" id="A0A517ZCZ8"/>
<feature type="chain" id="PRO_5021939499" description="EF-hand domain-containing protein" evidence="1">
    <location>
        <begin position="30"/>
        <end position="829"/>
    </location>
</feature>
<dbReference type="Proteomes" id="UP000320496">
    <property type="component" value="Chromosome"/>
</dbReference>
<dbReference type="EMBL" id="CP036275">
    <property type="protein sequence ID" value="QDU40337.1"/>
    <property type="molecule type" value="Genomic_DNA"/>
</dbReference>
<name>A0A517ZCZ8_9PLAN</name>
<dbReference type="KEGG" id="mri:Mal4_46930"/>
<reference evidence="2 3" key="1">
    <citation type="submission" date="2019-02" db="EMBL/GenBank/DDBJ databases">
        <title>Deep-cultivation of Planctomycetes and their phenomic and genomic characterization uncovers novel biology.</title>
        <authorList>
            <person name="Wiegand S."/>
            <person name="Jogler M."/>
            <person name="Boedeker C."/>
            <person name="Pinto D."/>
            <person name="Vollmers J."/>
            <person name="Rivas-Marin E."/>
            <person name="Kohn T."/>
            <person name="Peeters S.H."/>
            <person name="Heuer A."/>
            <person name="Rast P."/>
            <person name="Oberbeckmann S."/>
            <person name="Bunk B."/>
            <person name="Jeske O."/>
            <person name="Meyerdierks A."/>
            <person name="Storesund J.E."/>
            <person name="Kallscheuer N."/>
            <person name="Luecker S."/>
            <person name="Lage O.M."/>
            <person name="Pohl T."/>
            <person name="Merkel B.J."/>
            <person name="Hornburger P."/>
            <person name="Mueller R.-W."/>
            <person name="Bruemmer F."/>
            <person name="Labrenz M."/>
            <person name="Spormann A.M."/>
            <person name="Op den Camp H."/>
            <person name="Overmann J."/>
            <person name="Amann R."/>
            <person name="Jetten M.S.M."/>
            <person name="Mascher T."/>
            <person name="Medema M.H."/>
            <person name="Devos D.P."/>
            <person name="Kaster A.-K."/>
            <person name="Ovreas L."/>
            <person name="Rohde M."/>
            <person name="Galperin M.Y."/>
            <person name="Jogler C."/>
        </authorList>
    </citation>
    <scope>NUCLEOTIDE SEQUENCE [LARGE SCALE GENOMIC DNA]</scope>
    <source>
        <strain evidence="2 3">Mal4</strain>
    </source>
</reference>
<evidence type="ECO:0000313" key="2">
    <source>
        <dbReference type="EMBL" id="QDU40337.1"/>
    </source>
</evidence>
<dbReference type="InterPro" id="IPR018247">
    <property type="entry name" value="EF_Hand_1_Ca_BS"/>
</dbReference>
<evidence type="ECO:0000313" key="3">
    <source>
        <dbReference type="Proteomes" id="UP000320496"/>
    </source>
</evidence>
<organism evidence="2 3">
    <name type="scientific">Maioricimonas rarisocia</name>
    <dbReference type="NCBI Taxonomy" id="2528026"/>
    <lineage>
        <taxon>Bacteria</taxon>
        <taxon>Pseudomonadati</taxon>
        <taxon>Planctomycetota</taxon>
        <taxon>Planctomycetia</taxon>
        <taxon>Planctomycetales</taxon>
        <taxon>Planctomycetaceae</taxon>
        <taxon>Maioricimonas</taxon>
    </lineage>
</organism>
<protein>
    <recommendedName>
        <fullName evidence="4">EF-hand domain-containing protein</fullName>
    </recommendedName>
</protein>